<protein>
    <submittedName>
        <fullName evidence="1">Uncharacterized protein</fullName>
    </submittedName>
</protein>
<proteinExistence type="predicted"/>
<reference evidence="1 2" key="1">
    <citation type="journal article" date="2022" name="Nat. Plants">
        <title>Genomes of leafy and leafless Platanthera orchids illuminate the evolution of mycoheterotrophy.</title>
        <authorList>
            <person name="Li M.H."/>
            <person name="Liu K.W."/>
            <person name="Li Z."/>
            <person name="Lu H.C."/>
            <person name="Ye Q.L."/>
            <person name="Zhang D."/>
            <person name="Wang J.Y."/>
            <person name="Li Y.F."/>
            <person name="Zhong Z.M."/>
            <person name="Liu X."/>
            <person name="Yu X."/>
            <person name="Liu D.K."/>
            <person name="Tu X.D."/>
            <person name="Liu B."/>
            <person name="Hao Y."/>
            <person name="Liao X.Y."/>
            <person name="Jiang Y.T."/>
            <person name="Sun W.H."/>
            <person name="Chen J."/>
            <person name="Chen Y.Q."/>
            <person name="Ai Y."/>
            <person name="Zhai J.W."/>
            <person name="Wu S.S."/>
            <person name="Zhou Z."/>
            <person name="Hsiao Y.Y."/>
            <person name="Wu W.L."/>
            <person name="Chen Y.Y."/>
            <person name="Lin Y.F."/>
            <person name="Hsu J.L."/>
            <person name="Li C.Y."/>
            <person name="Wang Z.W."/>
            <person name="Zhao X."/>
            <person name="Zhong W.Y."/>
            <person name="Ma X.K."/>
            <person name="Ma L."/>
            <person name="Huang J."/>
            <person name="Chen G.Z."/>
            <person name="Huang M.Z."/>
            <person name="Huang L."/>
            <person name="Peng D.H."/>
            <person name="Luo Y.B."/>
            <person name="Zou S.Q."/>
            <person name="Chen S.P."/>
            <person name="Lan S."/>
            <person name="Tsai W.C."/>
            <person name="Van de Peer Y."/>
            <person name="Liu Z.J."/>
        </authorList>
    </citation>
    <scope>NUCLEOTIDE SEQUENCE [LARGE SCALE GENOMIC DNA]</scope>
    <source>
        <strain evidence="1">Lor288</strain>
    </source>
</reference>
<evidence type="ECO:0000313" key="1">
    <source>
        <dbReference type="EMBL" id="KAK8970596.1"/>
    </source>
</evidence>
<sequence length="84" mass="9238">MVLISLVREYIGRMLQDISGMKVLILDSETKNGTNVNYATGWLVLKSALNAVDNDSCWPPGLQRNQTKADLGMAPGDKNLPCWS</sequence>
<evidence type="ECO:0000313" key="2">
    <source>
        <dbReference type="Proteomes" id="UP001412067"/>
    </source>
</evidence>
<dbReference type="Proteomes" id="UP001412067">
    <property type="component" value="Unassembled WGS sequence"/>
</dbReference>
<keyword evidence="2" id="KW-1185">Reference proteome</keyword>
<name>A0ABR2N3P9_9ASPA</name>
<dbReference type="EMBL" id="JBBWWR010000002">
    <property type="protein sequence ID" value="KAK8970596.1"/>
    <property type="molecule type" value="Genomic_DNA"/>
</dbReference>
<accession>A0ABR2N3P9</accession>
<organism evidence="1 2">
    <name type="scientific">Platanthera guangdongensis</name>
    <dbReference type="NCBI Taxonomy" id="2320717"/>
    <lineage>
        <taxon>Eukaryota</taxon>
        <taxon>Viridiplantae</taxon>
        <taxon>Streptophyta</taxon>
        <taxon>Embryophyta</taxon>
        <taxon>Tracheophyta</taxon>
        <taxon>Spermatophyta</taxon>
        <taxon>Magnoliopsida</taxon>
        <taxon>Liliopsida</taxon>
        <taxon>Asparagales</taxon>
        <taxon>Orchidaceae</taxon>
        <taxon>Orchidoideae</taxon>
        <taxon>Orchideae</taxon>
        <taxon>Orchidinae</taxon>
        <taxon>Platanthera</taxon>
    </lineage>
</organism>
<gene>
    <name evidence="1" type="ORF">KSP40_PGU019156</name>
</gene>
<comment type="caution">
    <text evidence="1">The sequence shown here is derived from an EMBL/GenBank/DDBJ whole genome shotgun (WGS) entry which is preliminary data.</text>
</comment>